<comment type="similarity">
    <text evidence="1">Belongs to the RelB/DinJ antitoxin family.</text>
</comment>
<dbReference type="Proteomes" id="UP000284046">
    <property type="component" value="Unassembled WGS sequence"/>
</dbReference>
<dbReference type="InterPro" id="IPR013321">
    <property type="entry name" value="Arc_rbn_hlx_hlx"/>
</dbReference>
<name>A0A412PKT1_STRAP</name>
<dbReference type="AlphaFoldDB" id="A0A412PKT1"/>
<protein>
    <submittedName>
        <fullName evidence="3">Type II toxin-antitoxin system RelB/DinJ family antitoxin</fullName>
    </submittedName>
</protein>
<accession>A0A412PKT1</accession>
<keyword evidence="2" id="KW-1277">Toxin-antitoxin system</keyword>
<dbReference type="InterPro" id="IPR007337">
    <property type="entry name" value="RelB/DinJ"/>
</dbReference>
<dbReference type="EMBL" id="QRWZ01000020">
    <property type="protein sequence ID" value="RGT59196.1"/>
    <property type="molecule type" value="Genomic_DNA"/>
</dbReference>
<dbReference type="NCBIfam" id="TIGR02384">
    <property type="entry name" value="RelB_DinJ"/>
    <property type="match status" value="1"/>
</dbReference>
<evidence type="ECO:0000313" key="3">
    <source>
        <dbReference type="EMBL" id="RGT59196.1"/>
    </source>
</evidence>
<gene>
    <name evidence="3" type="ORF">DWX18_10105</name>
</gene>
<sequence>MSTIAVRVDDKLKAEAAELFDSLGIDMTTAVKMFLIQSVQTRSIPFAVKQNISDEEFQEMIDKKLPSVKVSATDKESLAAFFGDEDFSEYEGAFND</sequence>
<dbReference type="PANTHER" id="PTHR38781">
    <property type="entry name" value="ANTITOXIN DINJ-RELATED"/>
    <property type="match status" value="1"/>
</dbReference>
<evidence type="ECO:0000256" key="2">
    <source>
        <dbReference type="ARBA" id="ARBA00022649"/>
    </source>
</evidence>
<reference evidence="3 4" key="1">
    <citation type="submission" date="2018-08" db="EMBL/GenBank/DDBJ databases">
        <title>A genome reference for cultivated species of the human gut microbiota.</title>
        <authorList>
            <person name="Zou Y."/>
            <person name="Xue W."/>
            <person name="Luo G."/>
        </authorList>
    </citation>
    <scope>NUCLEOTIDE SEQUENCE [LARGE SCALE GENOMIC DNA]</scope>
    <source>
        <strain evidence="3 4">AF18-38</strain>
    </source>
</reference>
<evidence type="ECO:0000313" key="4">
    <source>
        <dbReference type="Proteomes" id="UP000284046"/>
    </source>
</evidence>
<dbReference type="RefSeq" id="WP_101749985.1">
    <property type="nucleotide sequence ID" value="NZ_CP118046.1"/>
</dbReference>
<dbReference type="Gene3D" id="1.10.1220.10">
    <property type="entry name" value="Met repressor-like"/>
    <property type="match status" value="1"/>
</dbReference>
<dbReference type="GO" id="GO:0006351">
    <property type="term" value="P:DNA-templated transcription"/>
    <property type="evidence" value="ECO:0007669"/>
    <property type="project" value="TreeGrafter"/>
</dbReference>
<dbReference type="PANTHER" id="PTHR38781:SF1">
    <property type="entry name" value="ANTITOXIN DINJ-RELATED"/>
    <property type="match status" value="1"/>
</dbReference>
<proteinExistence type="inferred from homology"/>
<comment type="caution">
    <text evidence="3">The sequence shown here is derived from an EMBL/GenBank/DDBJ whole genome shotgun (WGS) entry which is preliminary data.</text>
</comment>
<dbReference type="GO" id="GO:0006355">
    <property type="term" value="P:regulation of DNA-templated transcription"/>
    <property type="evidence" value="ECO:0007669"/>
    <property type="project" value="InterPro"/>
</dbReference>
<organism evidence="3 4">
    <name type="scientific">Streptococcus anginosus</name>
    <dbReference type="NCBI Taxonomy" id="1328"/>
    <lineage>
        <taxon>Bacteria</taxon>
        <taxon>Bacillati</taxon>
        <taxon>Bacillota</taxon>
        <taxon>Bacilli</taxon>
        <taxon>Lactobacillales</taxon>
        <taxon>Streptococcaceae</taxon>
        <taxon>Streptococcus</taxon>
        <taxon>Streptococcus anginosus group</taxon>
    </lineage>
</organism>
<dbReference type="Pfam" id="PF04221">
    <property type="entry name" value="RelB"/>
    <property type="match status" value="1"/>
</dbReference>
<evidence type="ECO:0000256" key="1">
    <source>
        <dbReference type="ARBA" id="ARBA00010562"/>
    </source>
</evidence>